<dbReference type="EMBL" id="CAMXCM010000021">
    <property type="protein sequence ID" value="CAI3960654.1"/>
    <property type="molecule type" value="Genomic_DNA"/>
</dbReference>
<keyword evidence="4" id="KW-1185">Reference proteome</keyword>
<evidence type="ECO:0000313" key="2">
    <source>
        <dbReference type="EMBL" id="CAI3962100.1"/>
    </source>
</evidence>
<protein>
    <recommendedName>
        <fullName evidence="5">DUF3892 domain-containing protein</fullName>
    </recommendedName>
</protein>
<evidence type="ECO:0000313" key="1">
    <source>
        <dbReference type="EMBL" id="CAI3960654.1"/>
    </source>
</evidence>
<evidence type="ECO:0000313" key="4">
    <source>
        <dbReference type="Proteomes" id="UP001154259"/>
    </source>
</evidence>
<organism evidence="1 3">
    <name type="scientific">Commensalibacter communis</name>
    <dbReference type="NCBI Taxonomy" id="2972786"/>
    <lineage>
        <taxon>Bacteria</taxon>
        <taxon>Pseudomonadati</taxon>
        <taxon>Pseudomonadota</taxon>
        <taxon>Alphaproteobacteria</taxon>
        <taxon>Acetobacterales</taxon>
        <taxon>Acetobacteraceae</taxon>
    </lineage>
</organism>
<evidence type="ECO:0008006" key="5">
    <source>
        <dbReference type="Google" id="ProtNLM"/>
    </source>
</evidence>
<dbReference type="Proteomes" id="UP001154255">
    <property type="component" value="Unassembled WGS sequence"/>
</dbReference>
<dbReference type="InterPro" id="IPR024997">
    <property type="entry name" value="DUF3892"/>
</dbReference>
<name>A0A9W4XEA7_9PROT</name>
<dbReference type="AlphaFoldDB" id="A0A9W4XEA7"/>
<dbReference type="Pfam" id="PF13031">
    <property type="entry name" value="DUF3892"/>
    <property type="match status" value="1"/>
</dbReference>
<reference evidence="1" key="1">
    <citation type="submission" date="2022-10" db="EMBL/GenBank/DDBJ databases">
        <authorList>
            <person name="Botero Cardona J."/>
        </authorList>
    </citation>
    <scope>NUCLEOTIDE SEQUENCE</scope>
    <source>
        <strain evidence="1">LMG 31819</strain>
        <strain evidence="2">R-53529</strain>
    </source>
</reference>
<accession>A0A9W4XEA7</accession>
<gene>
    <name evidence="2" type="ORF">R53529_LOCUS2430</name>
    <name evidence="1" type="ORF">R53530_LOCUS2422</name>
</gene>
<dbReference type="RefSeq" id="WP_271790820.1">
    <property type="nucleotide sequence ID" value="NZ_CAMXCM010000021.1"/>
</dbReference>
<dbReference type="Proteomes" id="UP001154259">
    <property type="component" value="Unassembled WGS sequence"/>
</dbReference>
<evidence type="ECO:0000313" key="3">
    <source>
        <dbReference type="Proteomes" id="UP001154255"/>
    </source>
</evidence>
<comment type="caution">
    <text evidence="1">The sequence shown here is derived from an EMBL/GenBank/DDBJ whole genome shotgun (WGS) entry which is preliminary data.</text>
</comment>
<sequence length="101" mass="11862">MAKWADFVITAVRYDENQEHIIKVKRRLDNGETLEKEEERTRSQVVNAIENKGYTYVTSYKKNGEWYKGKNVSIIKVDGKKYLRTDSNKTTQDNLGELPEF</sequence>
<dbReference type="EMBL" id="CAMXCS010000023">
    <property type="protein sequence ID" value="CAI3962100.1"/>
    <property type="molecule type" value="Genomic_DNA"/>
</dbReference>
<proteinExistence type="predicted"/>